<protein>
    <recommendedName>
        <fullName evidence="4 10">4-alpha-glucanotransferase</fullName>
        <ecNumber evidence="3 10">2.4.1.25</ecNumber>
    </recommendedName>
    <alternativeName>
        <fullName evidence="8 10">Amylomaltase</fullName>
    </alternativeName>
    <alternativeName>
        <fullName evidence="9 10">Disproportionating enzyme</fullName>
    </alternativeName>
</protein>
<sequence>MPNPRQSGLLAHITSLPSPHGIGDLGDAAYAFANRLHQTHQQLWQVLPTGPTGPSGSPYSSRSTFAGNPMLISLTPLLDDGLLTDGDVAPLRNLPTERVDYPAVLKHKTAALTTAFERFDTRTMGAQQADLSRFRIRHADWLADYTLYEALREAHGNTPWTEWPAPLARYESDAVAEARHIHARACRKHAYWQFLFFQQWQALHAYCRQRDIQFFGDLPIYVAHDSADVWAHQDLFRLDDDGQPTAVAGVPPDYFSPNGQRWDNPLYRWDRMADNDFAWWTRRLRHAFNQVDLLRLDHFRGFDQYWAVPAHADTAVDGYWEDGPGAPFFEHLQETLGSLPIVAEDLGDITDSVYELRDQFDFPGMAVLQFAFETDASNIFLPHNYRPNTVAYTGTHDNNTLRGWWSDDATAKEQRAAHRYLDLDHAPSLVHAAHRALWASTAERVVLPLQDLLELPSGARMNTPGTTTGNWQWRFAPTALDRAAFDRLSDWTLAYGRATPHNRFAQMDR</sequence>
<organism evidence="11 12">
    <name type="scientific">Longimonas halophila</name>
    <dbReference type="NCBI Taxonomy" id="1469170"/>
    <lineage>
        <taxon>Bacteria</taxon>
        <taxon>Pseudomonadati</taxon>
        <taxon>Rhodothermota</taxon>
        <taxon>Rhodothermia</taxon>
        <taxon>Rhodothermales</taxon>
        <taxon>Salisaetaceae</taxon>
        <taxon>Longimonas</taxon>
    </lineage>
</organism>
<evidence type="ECO:0000256" key="6">
    <source>
        <dbReference type="ARBA" id="ARBA00022679"/>
    </source>
</evidence>
<dbReference type="GO" id="GO:0005975">
    <property type="term" value="P:carbohydrate metabolic process"/>
    <property type="evidence" value="ECO:0007669"/>
    <property type="project" value="InterPro"/>
</dbReference>
<dbReference type="EC" id="2.4.1.25" evidence="3 10"/>
<dbReference type="EMBL" id="PDEP01000001">
    <property type="protein sequence ID" value="PEN09296.1"/>
    <property type="molecule type" value="Genomic_DNA"/>
</dbReference>
<evidence type="ECO:0000256" key="8">
    <source>
        <dbReference type="ARBA" id="ARBA00031423"/>
    </source>
</evidence>
<keyword evidence="6 10" id="KW-0808">Transferase</keyword>
<dbReference type="PANTHER" id="PTHR32438">
    <property type="entry name" value="4-ALPHA-GLUCANOTRANSFERASE DPE1, CHLOROPLASTIC/AMYLOPLASTIC"/>
    <property type="match status" value="1"/>
</dbReference>
<evidence type="ECO:0000256" key="4">
    <source>
        <dbReference type="ARBA" id="ARBA00020295"/>
    </source>
</evidence>
<dbReference type="Proteomes" id="UP000221024">
    <property type="component" value="Unassembled WGS sequence"/>
</dbReference>
<comment type="catalytic activity">
    <reaction evidence="1 10">
        <text>Transfers a segment of a (1-&gt;4)-alpha-D-glucan to a new position in an acceptor, which may be glucose or a (1-&gt;4)-alpha-D-glucan.</text>
        <dbReference type="EC" id="2.4.1.25"/>
    </reaction>
</comment>
<dbReference type="InterPro" id="IPR003385">
    <property type="entry name" value="Glyco_hydro_77"/>
</dbReference>
<dbReference type="GO" id="GO:0004134">
    <property type="term" value="F:4-alpha-glucanotransferase activity"/>
    <property type="evidence" value="ECO:0007669"/>
    <property type="project" value="UniProtKB-EC"/>
</dbReference>
<evidence type="ECO:0000313" key="12">
    <source>
        <dbReference type="Proteomes" id="UP000221024"/>
    </source>
</evidence>
<dbReference type="Gene3D" id="3.20.20.80">
    <property type="entry name" value="Glycosidases"/>
    <property type="match status" value="1"/>
</dbReference>
<keyword evidence="12" id="KW-1185">Reference proteome</keyword>
<dbReference type="Pfam" id="PF02446">
    <property type="entry name" value="Glyco_hydro_77"/>
    <property type="match status" value="1"/>
</dbReference>
<comment type="similarity">
    <text evidence="2 10">Belongs to the disproportionating enzyme family.</text>
</comment>
<dbReference type="SUPFAM" id="SSF51445">
    <property type="entry name" value="(Trans)glycosidases"/>
    <property type="match status" value="1"/>
</dbReference>
<dbReference type="AlphaFoldDB" id="A0A2H3NSU2"/>
<keyword evidence="5 10" id="KW-0328">Glycosyltransferase</keyword>
<evidence type="ECO:0000256" key="1">
    <source>
        <dbReference type="ARBA" id="ARBA00000439"/>
    </source>
</evidence>
<evidence type="ECO:0000256" key="5">
    <source>
        <dbReference type="ARBA" id="ARBA00022676"/>
    </source>
</evidence>
<dbReference type="RefSeq" id="WP_098060695.1">
    <property type="nucleotide sequence ID" value="NZ_PDEP01000001.1"/>
</dbReference>
<evidence type="ECO:0000256" key="3">
    <source>
        <dbReference type="ARBA" id="ARBA00012560"/>
    </source>
</evidence>
<comment type="caution">
    <text evidence="11">The sequence shown here is derived from an EMBL/GenBank/DDBJ whole genome shotgun (WGS) entry which is preliminary data.</text>
</comment>
<dbReference type="OrthoDB" id="9811841at2"/>
<evidence type="ECO:0000256" key="7">
    <source>
        <dbReference type="ARBA" id="ARBA00023277"/>
    </source>
</evidence>
<dbReference type="PANTHER" id="PTHR32438:SF5">
    <property type="entry name" value="4-ALPHA-GLUCANOTRANSFERASE DPE1, CHLOROPLASTIC_AMYLOPLASTIC"/>
    <property type="match status" value="1"/>
</dbReference>
<dbReference type="NCBIfam" id="TIGR00217">
    <property type="entry name" value="malQ"/>
    <property type="match status" value="1"/>
</dbReference>
<keyword evidence="7 10" id="KW-0119">Carbohydrate metabolism</keyword>
<gene>
    <name evidence="11" type="primary">malQ</name>
    <name evidence="11" type="ORF">CRI93_00775</name>
</gene>
<dbReference type="InterPro" id="IPR017853">
    <property type="entry name" value="GH"/>
</dbReference>
<evidence type="ECO:0000256" key="10">
    <source>
        <dbReference type="RuleBase" id="RU361207"/>
    </source>
</evidence>
<evidence type="ECO:0000256" key="2">
    <source>
        <dbReference type="ARBA" id="ARBA00005684"/>
    </source>
</evidence>
<proteinExistence type="inferred from homology"/>
<accession>A0A2H3NSU2</accession>
<evidence type="ECO:0000313" key="11">
    <source>
        <dbReference type="EMBL" id="PEN09296.1"/>
    </source>
</evidence>
<evidence type="ECO:0000256" key="9">
    <source>
        <dbReference type="ARBA" id="ARBA00031501"/>
    </source>
</evidence>
<reference evidence="11 12" key="1">
    <citation type="submission" date="2017-10" db="EMBL/GenBank/DDBJ databases">
        <title>Draft genome of Longimonas halophila.</title>
        <authorList>
            <person name="Goh K.M."/>
            <person name="Shamsir M.S."/>
            <person name="Lim S.W."/>
        </authorList>
    </citation>
    <scope>NUCLEOTIDE SEQUENCE [LARGE SCALE GENOMIC DNA]</scope>
    <source>
        <strain evidence="11 12">KCTC 42399</strain>
    </source>
</reference>
<dbReference type="NCBIfam" id="NF011080">
    <property type="entry name" value="PRK14508.1-3"/>
    <property type="match status" value="1"/>
</dbReference>
<name>A0A2H3NSU2_9BACT</name>